<proteinExistence type="predicted"/>
<feature type="signal peptide" evidence="1">
    <location>
        <begin position="1"/>
        <end position="16"/>
    </location>
</feature>
<gene>
    <name evidence="2" type="ORF">DXU93_02150</name>
</gene>
<comment type="caution">
    <text evidence="2">The sequence shown here is derived from an EMBL/GenBank/DDBJ whole genome shotgun (WGS) entry which is preliminary data.</text>
</comment>
<reference evidence="2 3" key="1">
    <citation type="submission" date="2018-08" db="EMBL/GenBank/DDBJ databases">
        <title>The draft genome squence of Brumimicrobium sp. N62.</title>
        <authorList>
            <person name="Du Z.-J."/>
            <person name="Luo H.-R."/>
        </authorList>
    </citation>
    <scope>NUCLEOTIDE SEQUENCE [LARGE SCALE GENOMIC DNA]</scope>
    <source>
        <strain evidence="2 3">N62</strain>
    </source>
</reference>
<dbReference type="AlphaFoldDB" id="A0A3E1F1S4"/>
<dbReference type="Proteomes" id="UP000257127">
    <property type="component" value="Unassembled WGS sequence"/>
</dbReference>
<protein>
    <submittedName>
        <fullName evidence="2">Uncharacterized protein</fullName>
    </submittedName>
</protein>
<dbReference type="EMBL" id="QURB01000001">
    <property type="protein sequence ID" value="RFC55760.1"/>
    <property type="molecule type" value="Genomic_DNA"/>
</dbReference>
<sequence length="79" mass="8668">MTLGVFAIVMTAPVFAQVNANAEVKKVEKAPALLLNEKVAKQKPSKEEGLINSNKINKEIKSEKKKEFKSASPAIKEED</sequence>
<organism evidence="2 3">
    <name type="scientific">Brumimicrobium aurantiacum</name>
    <dbReference type="NCBI Taxonomy" id="1737063"/>
    <lineage>
        <taxon>Bacteria</taxon>
        <taxon>Pseudomonadati</taxon>
        <taxon>Bacteroidota</taxon>
        <taxon>Flavobacteriia</taxon>
        <taxon>Flavobacteriales</taxon>
        <taxon>Crocinitomicaceae</taxon>
        <taxon>Brumimicrobium</taxon>
    </lineage>
</organism>
<evidence type="ECO:0000313" key="2">
    <source>
        <dbReference type="EMBL" id="RFC55760.1"/>
    </source>
</evidence>
<evidence type="ECO:0000313" key="3">
    <source>
        <dbReference type="Proteomes" id="UP000257127"/>
    </source>
</evidence>
<name>A0A3E1F1S4_9FLAO</name>
<keyword evidence="1" id="KW-0732">Signal</keyword>
<accession>A0A3E1F1S4</accession>
<feature type="chain" id="PRO_5017571405" evidence="1">
    <location>
        <begin position="17"/>
        <end position="79"/>
    </location>
</feature>
<keyword evidence="3" id="KW-1185">Reference proteome</keyword>
<evidence type="ECO:0000256" key="1">
    <source>
        <dbReference type="SAM" id="SignalP"/>
    </source>
</evidence>